<sequence>MITLAAAFSTAATDTTAATTSDESHNDNNPLPPLHLDLSDQQFNDDNNNSNNNNILFHQDVIHAWQQAPTFVDRLATLHLTHNKISDQEFQALLALLFRRRTNQNQQQPRWASSIQDLEVSADNLAEQGILQLAQIIQNYQPNNPRSVWKRLCLCGNISAVIQEAVLPPLAKAMQSNVFLEGVIVGNISGSDWPKQSSVSSPRHAINYYTMLNKGGRRWILRGNETNDTEQHRIPLALWPLLLERINLHTDLFSRYQEDQENARINVIHNLVVASQGFRWGERRGLGQKWREEELTDRLG</sequence>
<comment type="caution">
    <text evidence="2">The sequence shown here is derived from an EMBL/GenBank/DDBJ whole genome shotgun (WGS) entry which is preliminary data.</text>
</comment>
<organism evidence="2 3">
    <name type="scientific">Seminavis robusta</name>
    <dbReference type="NCBI Taxonomy" id="568900"/>
    <lineage>
        <taxon>Eukaryota</taxon>
        <taxon>Sar</taxon>
        <taxon>Stramenopiles</taxon>
        <taxon>Ochrophyta</taxon>
        <taxon>Bacillariophyta</taxon>
        <taxon>Bacillariophyceae</taxon>
        <taxon>Bacillariophycidae</taxon>
        <taxon>Naviculales</taxon>
        <taxon>Naviculaceae</taxon>
        <taxon>Seminavis</taxon>
    </lineage>
</organism>
<dbReference type="InterPro" id="IPR032675">
    <property type="entry name" value="LRR_dom_sf"/>
</dbReference>
<evidence type="ECO:0000313" key="3">
    <source>
        <dbReference type="Proteomes" id="UP001153069"/>
    </source>
</evidence>
<feature type="region of interest" description="Disordered" evidence="1">
    <location>
        <begin position="8"/>
        <end position="51"/>
    </location>
</feature>
<evidence type="ECO:0000313" key="2">
    <source>
        <dbReference type="EMBL" id="CAB9517632.1"/>
    </source>
</evidence>
<gene>
    <name evidence="2" type="ORF">SEMRO_869_G213550.1</name>
</gene>
<proteinExistence type="predicted"/>
<keyword evidence="3" id="KW-1185">Reference proteome</keyword>
<accession>A0A9N8HM15</accession>
<protein>
    <submittedName>
        <fullName evidence="2">Uncharacterized protein</fullName>
    </submittedName>
</protein>
<dbReference type="EMBL" id="CAICTM010000868">
    <property type="protein sequence ID" value="CAB9517632.1"/>
    <property type="molecule type" value="Genomic_DNA"/>
</dbReference>
<name>A0A9N8HM15_9STRA</name>
<evidence type="ECO:0000256" key="1">
    <source>
        <dbReference type="SAM" id="MobiDB-lite"/>
    </source>
</evidence>
<dbReference type="Proteomes" id="UP001153069">
    <property type="component" value="Unassembled WGS sequence"/>
</dbReference>
<feature type="compositionally biased region" description="Low complexity" evidence="1">
    <location>
        <begin position="34"/>
        <end position="51"/>
    </location>
</feature>
<dbReference type="AlphaFoldDB" id="A0A9N8HM15"/>
<reference evidence="2" key="1">
    <citation type="submission" date="2020-06" db="EMBL/GenBank/DDBJ databases">
        <authorList>
            <consortium name="Plant Systems Biology data submission"/>
        </authorList>
    </citation>
    <scope>NUCLEOTIDE SEQUENCE</scope>
    <source>
        <strain evidence="2">D6</strain>
    </source>
</reference>
<dbReference type="Gene3D" id="3.80.10.10">
    <property type="entry name" value="Ribonuclease Inhibitor"/>
    <property type="match status" value="1"/>
</dbReference>
<feature type="compositionally biased region" description="Low complexity" evidence="1">
    <location>
        <begin position="8"/>
        <end position="20"/>
    </location>
</feature>